<organism evidence="4">
    <name type="scientific">Pedobacter sp. KACC 23697</name>
    <dbReference type="NCBI Taxonomy" id="3149230"/>
    <lineage>
        <taxon>Bacteria</taxon>
        <taxon>Pseudomonadati</taxon>
        <taxon>Bacteroidota</taxon>
        <taxon>Sphingobacteriia</taxon>
        <taxon>Sphingobacteriales</taxon>
        <taxon>Sphingobacteriaceae</taxon>
        <taxon>Pedobacter</taxon>
    </lineage>
</organism>
<dbReference type="SUPFAM" id="SSF55874">
    <property type="entry name" value="ATPase domain of HSP90 chaperone/DNA topoisomerase II/histidine kinase"/>
    <property type="match status" value="1"/>
</dbReference>
<dbReference type="Gene3D" id="3.30.565.10">
    <property type="entry name" value="Histidine kinase-like ATPase, C-terminal domain"/>
    <property type="match status" value="1"/>
</dbReference>
<evidence type="ECO:0000313" key="4">
    <source>
        <dbReference type="EMBL" id="XBO47455.1"/>
    </source>
</evidence>
<dbReference type="PANTHER" id="PTHR34220">
    <property type="entry name" value="SENSOR HISTIDINE KINASE YPDA"/>
    <property type="match status" value="1"/>
</dbReference>
<feature type="domain" description="Histidine kinase/HSP90-like ATPase" evidence="2">
    <location>
        <begin position="461"/>
        <end position="531"/>
    </location>
</feature>
<keyword evidence="1" id="KW-0472">Membrane</keyword>
<feature type="domain" description="Signal transduction histidine kinase internal region" evidence="3">
    <location>
        <begin position="365"/>
        <end position="439"/>
    </location>
</feature>
<dbReference type="Pfam" id="PF06580">
    <property type="entry name" value="His_kinase"/>
    <property type="match status" value="1"/>
</dbReference>
<dbReference type="GO" id="GO:0016020">
    <property type="term" value="C:membrane"/>
    <property type="evidence" value="ECO:0007669"/>
    <property type="project" value="InterPro"/>
</dbReference>
<dbReference type="RefSeq" id="WP_406824886.1">
    <property type="nucleotide sequence ID" value="NZ_CP157485.1"/>
</dbReference>
<dbReference type="InterPro" id="IPR003594">
    <property type="entry name" value="HATPase_dom"/>
</dbReference>
<evidence type="ECO:0000256" key="1">
    <source>
        <dbReference type="SAM" id="Phobius"/>
    </source>
</evidence>
<dbReference type="InterPro" id="IPR050640">
    <property type="entry name" value="Bact_2-comp_sensor_kinase"/>
</dbReference>
<keyword evidence="1" id="KW-0812">Transmembrane</keyword>
<dbReference type="InterPro" id="IPR036890">
    <property type="entry name" value="HATPase_C_sf"/>
</dbReference>
<keyword evidence="1" id="KW-1133">Transmembrane helix</keyword>
<dbReference type="InterPro" id="IPR010559">
    <property type="entry name" value="Sig_transdc_His_kin_internal"/>
</dbReference>
<protein>
    <submittedName>
        <fullName evidence="4">Histidine kinase</fullName>
    </submittedName>
</protein>
<keyword evidence="4" id="KW-0418">Kinase</keyword>
<dbReference type="PANTHER" id="PTHR34220:SF7">
    <property type="entry name" value="SENSOR HISTIDINE KINASE YPDA"/>
    <property type="match status" value="1"/>
</dbReference>
<evidence type="ECO:0000259" key="3">
    <source>
        <dbReference type="Pfam" id="PF06580"/>
    </source>
</evidence>
<dbReference type="AlphaFoldDB" id="A0AAU7K4M9"/>
<dbReference type="Pfam" id="PF02518">
    <property type="entry name" value="HATPase_c"/>
    <property type="match status" value="1"/>
</dbReference>
<keyword evidence="4" id="KW-0808">Transferase</keyword>
<sequence>MKKIICFLLFFAPLVLFGQVKKNVFLSNANGNSMLYGITVPYSSCNVLLRVDDRTKWISFSNPDLGDSLKNNVFLGQSEKIHLETRIHKDSLKYYRYSVIENDSVFLVDDAIPRKIDFRWPKESDFPNYFTMSLGDYNVVGKKIIVKIYKLPQKFKVNTIVIYNHPLLPPKVLIKNLFSESINTKGLSVSEMTRLVIKKGQKSFFLKRHPLNNGETIIVSDSIKLMSIGIENTGVNFIYKAKITRHGGDYPEETVLTTSDWDNSYISVDAEYFKKPGTYQVSIAPEIYRSLDLPRSVSWTLPQTSFEFTVIEKKENFFTSKDFLKGIIIGGFFGLVGVLILNNRKKRAAEIIAQKLQEKEIAKLQLDSVRSQLNPHFLFNALAGIQNLMNKNEIDNANRYLSKFARLTRNVLDHKELISLTAEKMLLDDYLQMEQLRFGFQYIITASSDLEVENIEIPAMLLQPFVENAVKHGIAGKGNNGKIEISFIKQETDLILSVKDNGNGFDVEKDYAGLGLALTKNRISLLNSIYKETTFLLEMKADANGTLIRITINQWL</sequence>
<feature type="transmembrane region" description="Helical" evidence="1">
    <location>
        <begin position="323"/>
        <end position="341"/>
    </location>
</feature>
<reference evidence="4" key="1">
    <citation type="submission" date="2024-05" db="EMBL/GenBank/DDBJ databases">
        <authorList>
            <person name="Kim S."/>
            <person name="Heo J."/>
            <person name="Choi H."/>
            <person name="Choi Y."/>
            <person name="Kwon S.-W."/>
            <person name="Kim Y."/>
        </authorList>
    </citation>
    <scope>NUCLEOTIDE SEQUENCE</scope>
    <source>
        <strain evidence="4">KACC 23697</strain>
    </source>
</reference>
<dbReference type="EMBL" id="CP157485">
    <property type="protein sequence ID" value="XBO47455.1"/>
    <property type="molecule type" value="Genomic_DNA"/>
</dbReference>
<proteinExistence type="predicted"/>
<gene>
    <name evidence="4" type="ORF">ABEG20_19380</name>
</gene>
<accession>A0AAU7K4M9</accession>
<evidence type="ECO:0000259" key="2">
    <source>
        <dbReference type="Pfam" id="PF02518"/>
    </source>
</evidence>
<name>A0AAU7K4M9_9SPHI</name>
<dbReference type="GO" id="GO:0000155">
    <property type="term" value="F:phosphorelay sensor kinase activity"/>
    <property type="evidence" value="ECO:0007669"/>
    <property type="project" value="InterPro"/>
</dbReference>